<keyword evidence="2" id="KW-0472">Membrane</keyword>
<evidence type="ECO:0000256" key="1">
    <source>
        <dbReference type="SAM" id="MobiDB-lite"/>
    </source>
</evidence>
<protein>
    <recommendedName>
        <fullName evidence="5">DNA helicase</fullName>
    </recommendedName>
</protein>
<evidence type="ECO:0000256" key="2">
    <source>
        <dbReference type="SAM" id="Phobius"/>
    </source>
</evidence>
<organism evidence="3 4">
    <name type="scientific">Microbacterium soli</name>
    <dbReference type="NCBI Taxonomy" id="446075"/>
    <lineage>
        <taxon>Bacteria</taxon>
        <taxon>Bacillati</taxon>
        <taxon>Actinomycetota</taxon>
        <taxon>Actinomycetes</taxon>
        <taxon>Micrococcales</taxon>
        <taxon>Microbacteriaceae</taxon>
        <taxon>Microbacterium</taxon>
    </lineage>
</organism>
<feature type="region of interest" description="Disordered" evidence="1">
    <location>
        <begin position="1"/>
        <end position="29"/>
    </location>
</feature>
<keyword evidence="4" id="KW-1185">Reference proteome</keyword>
<sequence>MRQTLPASSLAWQDETPTDSDRRESNVNLSRRRKKELRKLQDDAGQLWEAQQVLVGQAAGIAREAGRQLGNFNRERIVPVVQDAYARKVAPTVDRGLRIGRHVVDEKVVPIVGGVVGTALSAWDVANAKRHGAVTRVAPAPRKKGLGLGSFIALVLGAAAAIGVVVAAWQALRADDELWVADDPLSAPDA</sequence>
<feature type="transmembrane region" description="Helical" evidence="2">
    <location>
        <begin position="146"/>
        <end position="169"/>
    </location>
</feature>
<comment type="caution">
    <text evidence="3">The sequence shown here is derived from an EMBL/GenBank/DDBJ whole genome shotgun (WGS) entry which is preliminary data.</text>
</comment>
<dbReference type="EMBL" id="BAABCP010000001">
    <property type="protein sequence ID" value="GAA3934977.1"/>
    <property type="molecule type" value="Genomic_DNA"/>
</dbReference>
<accession>A0ABP7N213</accession>
<evidence type="ECO:0000313" key="3">
    <source>
        <dbReference type="EMBL" id="GAA3934977.1"/>
    </source>
</evidence>
<evidence type="ECO:0008006" key="5">
    <source>
        <dbReference type="Google" id="ProtNLM"/>
    </source>
</evidence>
<feature type="compositionally biased region" description="Polar residues" evidence="1">
    <location>
        <begin position="1"/>
        <end position="11"/>
    </location>
</feature>
<name>A0ABP7N213_9MICO</name>
<keyword evidence="2" id="KW-0812">Transmembrane</keyword>
<dbReference type="Proteomes" id="UP001501591">
    <property type="component" value="Unassembled WGS sequence"/>
</dbReference>
<evidence type="ECO:0000313" key="4">
    <source>
        <dbReference type="Proteomes" id="UP001501591"/>
    </source>
</evidence>
<proteinExistence type="predicted"/>
<reference evidence="4" key="1">
    <citation type="journal article" date="2019" name="Int. J. Syst. Evol. Microbiol.">
        <title>The Global Catalogue of Microorganisms (GCM) 10K type strain sequencing project: providing services to taxonomists for standard genome sequencing and annotation.</title>
        <authorList>
            <consortium name="The Broad Institute Genomics Platform"/>
            <consortium name="The Broad Institute Genome Sequencing Center for Infectious Disease"/>
            <person name="Wu L."/>
            <person name="Ma J."/>
        </authorList>
    </citation>
    <scope>NUCLEOTIDE SEQUENCE [LARGE SCALE GENOMIC DNA]</scope>
    <source>
        <strain evidence="4">JCM 17024</strain>
    </source>
</reference>
<gene>
    <name evidence="3" type="ORF">GCM10022383_11760</name>
</gene>
<keyword evidence="2" id="KW-1133">Transmembrane helix</keyword>